<evidence type="ECO:0000313" key="1">
    <source>
        <dbReference type="EMBL" id="CAG8563479.1"/>
    </source>
</evidence>
<organism evidence="1 2">
    <name type="scientific">Scutellospora calospora</name>
    <dbReference type="NCBI Taxonomy" id="85575"/>
    <lineage>
        <taxon>Eukaryota</taxon>
        <taxon>Fungi</taxon>
        <taxon>Fungi incertae sedis</taxon>
        <taxon>Mucoromycota</taxon>
        <taxon>Glomeromycotina</taxon>
        <taxon>Glomeromycetes</taxon>
        <taxon>Diversisporales</taxon>
        <taxon>Gigasporaceae</taxon>
        <taxon>Scutellospora</taxon>
    </lineage>
</organism>
<keyword evidence="2" id="KW-1185">Reference proteome</keyword>
<gene>
    <name evidence="1" type="ORF">SCALOS_LOCUS5594</name>
</gene>
<sequence>FLSYIMLFDGAFKQPLQTTTLFFGLIVGVALTISTNSLLNWFKKKKDGSDINYTKTDDIVDGVLGLVGNTPLMRIKSLSEATGCDILAKVEFLNPGGSLKDRVALNIIEKAEEQGLISPNSGCTIFEGTSGSTGISIAIISRAKGYNAWIVMPDDQAKEKYQLLEKLGVTVEKVRPASIVDKQQFVNLAKIRAEQFGKQQNLQQGVVEDNSGKAGFFANQFENLSNAEAHYFGTGPEIFKQTNGKIDAFVAGAGTGGTISGISRYLKPLIPSLKVFLVDPPGSGLYNKVKYNIMYSPYEAEGTRRRHQVDTIIEGVGLNRMTENFNTAHGLIDDAIRVSDEEAVAMARYLVREEGLFVGSSSAINCVGCVRVAKRLGPGNRIVTILCDSGQRVCMFIIINVTNGIENLDVVVIKLSYWLSVSLSQSINLSIIQKFQQHL</sequence>
<evidence type="ECO:0000313" key="2">
    <source>
        <dbReference type="Proteomes" id="UP000789860"/>
    </source>
</evidence>
<dbReference type="Proteomes" id="UP000789860">
    <property type="component" value="Unassembled WGS sequence"/>
</dbReference>
<proteinExistence type="predicted"/>
<protein>
    <submittedName>
        <fullName evidence="1">7141_t:CDS:1</fullName>
    </submittedName>
</protein>
<name>A0ACA9M393_9GLOM</name>
<accession>A0ACA9M393</accession>
<reference evidence="1" key="1">
    <citation type="submission" date="2021-06" db="EMBL/GenBank/DDBJ databases">
        <authorList>
            <person name="Kallberg Y."/>
            <person name="Tangrot J."/>
            <person name="Rosling A."/>
        </authorList>
    </citation>
    <scope>NUCLEOTIDE SEQUENCE</scope>
    <source>
        <strain evidence="1">AU212A</strain>
    </source>
</reference>
<feature type="non-terminal residue" evidence="1">
    <location>
        <position position="1"/>
    </location>
</feature>
<comment type="caution">
    <text evidence="1">The sequence shown here is derived from an EMBL/GenBank/DDBJ whole genome shotgun (WGS) entry which is preliminary data.</text>
</comment>
<dbReference type="EMBL" id="CAJVPM010009361">
    <property type="protein sequence ID" value="CAG8563479.1"/>
    <property type="molecule type" value="Genomic_DNA"/>
</dbReference>